<organism evidence="1 2">
    <name type="scientific">Amycolatopsis tolypomycina</name>
    <dbReference type="NCBI Taxonomy" id="208445"/>
    <lineage>
        <taxon>Bacteria</taxon>
        <taxon>Bacillati</taxon>
        <taxon>Actinomycetota</taxon>
        <taxon>Actinomycetes</taxon>
        <taxon>Pseudonocardiales</taxon>
        <taxon>Pseudonocardiaceae</taxon>
        <taxon>Amycolatopsis</taxon>
    </lineage>
</organism>
<dbReference type="AlphaFoldDB" id="A0A1H4T3S4"/>
<dbReference type="STRING" id="208445.SAMN04489727_4014"/>
<evidence type="ECO:0000313" key="1">
    <source>
        <dbReference type="EMBL" id="SEC50939.1"/>
    </source>
</evidence>
<protein>
    <submittedName>
        <fullName evidence="1">Uncharacterized protein</fullName>
    </submittedName>
</protein>
<proteinExistence type="predicted"/>
<name>A0A1H4T3S4_9PSEU</name>
<reference evidence="2" key="1">
    <citation type="submission" date="2016-10" db="EMBL/GenBank/DDBJ databases">
        <authorList>
            <person name="Varghese N."/>
            <person name="Submissions S."/>
        </authorList>
    </citation>
    <scope>NUCLEOTIDE SEQUENCE [LARGE SCALE GENOMIC DNA]</scope>
    <source>
        <strain evidence="2">DSM 44544</strain>
    </source>
</reference>
<dbReference type="Proteomes" id="UP000199622">
    <property type="component" value="Unassembled WGS sequence"/>
</dbReference>
<keyword evidence="2" id="KW-1185">Reference proteome</keyword>
<dbReference type="RefSeq" id="WP_091309557.1">
    <property type="nucleotide sequence ID" value="NZ_FNSO01000004.1"/>
</dbReference>
<sequence length="183" mass="21142">MSTSTRTLAATGARFALYGVLGSWLVATTLSQDPTRKFDKIRKWDPTGSLIPDWRFFAPRPGMHDYHLLIRDELPEGEVTPWKEYCQVEERKWQHFFWYPGRRAEKVVTDAVSGLIQMQPDLKDRKEDVQVSVPYLTLLNYATHQVPHHPEAKRVQFLIATSAGYDESEEPMMLFLSNPHPLA</sequence>
<dbReference type="OrthoDB" id="8565707at2"/>
<dbReference type="EMBL" id="FNSO01000004">
    <property type="protein sequence ID" value="SEC50939.1"/>
    <property type="molecule type" value="Genomic_DNA"/>
</dbReference>
<accession>A0A1H4T3S4</accession>
<gene>
    <name evidence="1" type="ORF">SAMN04489727_4014</name>
</gene>
<evidence type="ECO:0000313" key="2">
    <source>
        <dbReference type="Proteomes" id="UP000199622"/>
    </source>
</evidence>